<evidence type="ECO:0000313" key="3">
    <source>
        <dbReference type="Proteomes" id="UP000270468"/>
    </source>
</evidence>
<evidence type="ECO:0000313" key="2">
    <source>
        <dbReference type="EMBL" id="VDC32524.1"/>
    </source>
</evidence>
<feature type="chain" id="PRO_5018094672" evidence="1">
    <location>
        <begin position="29"/>
        <end position="105"/>
    </location>
</feature>
<keyword evidence="1" id="KW-0732">Signal</keyword>
<feature type="signal peptide" evidence="1">
    <location>
        <begin position="1"/>
        <end position="28"/>
    </location>
</feature>
<dbReference type="EMBL" id="UXAV01000044">
    <property type="protein sequence ID" value="VDC32524.1"/>
    <property type="molecule type" value="Genomic_DNA"/>
</dbReference>
<proteinExistence type="predicted"/>
<name>A0A3P5XNS8_9BACL</name>
<reference evidence="2 3" key="1">
    <citation type="submission" date="2018-11" db="EMBL/GenBank/DDBJ databases">
        <authorList>
            <person name="Criscuolo A."/>
        </authorList>
    </citation>
    <scope>NUCLEOTIDE SEQUENCE [LARGE SCALE GENOMIC DNA]</scope>
    <source>
        <strain evidence="2">ATB-66</strain>
    </source>
</reference>
<evidence type="ECO:0000256" key="1">
    <source>
        <dbReference type="SAM" id="SignalP"/>
    </source>
</evidence>
<dbReference type="AlphaFoldDB" id="A0A3P5XNS8"/>
<dbReference type="Proteomes" id="UP000270468">
    <property type="component" value="Unassembled WGS sequence"/>
</dbReference>
<keyword evidence="3" id="KW-1185">Reference proteome</keyword>
<organism evidence="2 3">
    <name type="scientific">Filibacter tadaridae</name>
    <dbReference type="NCBI Taxonomy" id="2483811"/>
    <lineage>
        <taxon>Bacteria</taxon>
        <taxon>Bacillati</taxon>
        <taxon>Bacillota</taxon>
        <taxon>Bacilli</taxon>
        <taxon>Bacillales</taxon>
        <taxon>Caryophanaceae</taxon>
        <taxon>Filibacter</taxon>
    </lineage>
</organism>
<dbReference type="OrthoDB" id="2456511at2"/>
<accession>A0A3P5XNS8</accession>
<sequence length="105" mass="11541">MKKFKMIGLSFIAVLSLGLSVAVSNVQASENAVPLITQAADQIFVSRIVPYTTRQSMWVTETRNGKTYSGYLYNRGFADGDGRTVLFTGNLKAGPYVDPFILKNN</sequence>
<dbReference type="RefSeq" id="WP_124071545.1">
    <property type="nucleotide sequence ID" value="NZ_CBCRXF010000002.1"/>
</dbReference>
<protein>
    <submittedName>
        <fullName evidence="2">Uncharacterized protein</fullName>
    </submittedName>
</protein>
<gene>
    <name evidence="2" type="ORF">FILTAD_02740</name>
</gene>